<dbReference type="CDD" id="cd06225">
    <property type="entry name" value="HAMP"/>
    <property type="match status" value="1"/>
</dbReference>
<feature type="transmembrane region" description="Helical" evidence="12">
    <location>
        <begin position="307"/>
        <end position="330"/>
    </location>
</feature>
<keyword evidence="3" id="KW-0488">Methylation</keyword>
<dbReference type="SMART" id="SM00283">
    <property type="entry name" value="MA"/>
    <property type="match status" value="1"/>
</dbReference>
<evidence type="ECO:0000256" key="1">
    <source>
        <dbReference type="ARBA" id="ARBA00004651"/>
    </source>
</evidence>
<dbReference type="CDD" id="cd12912">
    <property type="entry name" value="PDC2_MCP_like"/>
    <property type="match status" value="1"/>
</dbReference>
<keyword evidence="4" id="KW-0145">Chemotaxis</keyword>
<sequence length="689" mass="75596">MSTDTKEKSTCFNWIQKRISRKVAAALFVAILLVFSTTGFFIHTFTKSMLLDNVEENLATKSDATAEQVNNMFKEKATIVRQMVTNQEIAKYLDTADSRDEALDNDYYDGVSETLDQIVATDESIAMAWVASDRSNFLIGSNSVLSDPAFDIESRPWYEQVVTEEDVYFTEPYMDEVFGEIILSAMTPVKENGTVVGIAAIDIFLDELPNLMQAFNIGETGYSFLITNDGTILYHPNESYILEEQIQSLDGDIAEIGNQMLAGENGLKLAQVDNRSEYIGYAPVPTTDWAIGTALPEKEALAGMNNFTFIMILFFSIACLILLVIVVILLTRMLRDIPRITEVMNELGLGNLNVVNIQTNSKDEIGQLVTSTNLMQENMRDVVGKISTMAATVSNKSEELTQSANDVKAGSEQVATTMQDLAHGSESEANATTDLSSLMSSFSEEAEEAHHNSRQAYDSSNTVLEHTNEGSKLMERSTAQMEKIDQIIYESVQKVNNLDAHSQKISDLVSVIKDIADQTNLLALNASIEAARAGESGRGFAVVADEVGKLANQVASSVTGITEMVQSIQHESGQVTESLRMGYQEVEQGTEQMETTRNTFEQISNSVTQMVDGIRTISENLSVISANSEKMNTSIQEIAAISEESAAGIEETSASSEQISSSMEEVVTSSDELAGMAEELNELVKQFRL</sequence>
<evidence type="ECO:0000256" key="7">
    <source>
        <dbReference type="ARBA" id="ARBA00023136"/>
    </source>
</evidence>
<feature type="region of interest" description="Disordered" evidence="11">
    <location>
        <begin position="440"/>
        <end position="473"/>
    </location>
</feature>
<dbReference type="EMBL" id="BMOS01000003">
    <property type="protein sequence ID" value="GGN52118.1"/>
    <property type="molecule type" value="Genomic_DNA"/>
</dbReference>
<comment type="caution">
    <text evidence="15">The sequence shown here is derived from an EMBL/GenBank/DDBJ whole genome shotgun (WGS) entry which is preliminary data.</text>
</comment>
<feature type="domain" description="HAMP" evidence="14">
    <location>
        <begin position="331"/>
        <end position="384"/>
    </location>
</feature>
<dbReference type="Gene3D" id="3.30.450.20">
    <property type="entry name" value="PAS domain"/>
    <property type="match status" value="2"/>
</dbReference>
<dbReference type="PROSITE" id="PS50885">
    <property type="entry name" value="HAMP"/>
    <property type="match status" value="1"/>
</dbReference>
<gene>
    <name evidence="15" type="ORF">GCM10007971_07370</name>
</gene>
<dbReference type="InterPro" id="IPR033479">
    <property type="entry name" value="dCache_1"/>
</dbReference>
<dbReference type="Proteomes" id="UP000624041">
    <property type="component" value="Unassembled WGS sequence"/>
</dbReference>
<evidence type="ECO:0000259" key="14">
    <source>
        <dbReference type="PROSITE" id="PS50885"/>
    </source>
</evidence>
<evidence type="ECO:0000256" key="8">
    <source>
        <dbReference type="ARBA" id="ARBA00023224"/>
    </source>
</evidence>
<proteinExistence type="inferred from homology"/>
<comment type="similarity">
    <text evidence="9">Belongs to the methyl-accepting chemotaxis (MCP) protein family.</text>
</comment>
<dbReference type="Gene3D" id="1.10.8.500">
    <property type="entry name" value="HAMP domain in histidine kinase"/>
    <property type="match status" value="1"/>
</dbReference>
<evidence type="ECO:0000313" key="16">
    <source>
        <dbReference type="Proteomes" id="UP000624041"/>
    </source>
</evidence>
<feature type="domain" description="Methyl-accepting transducer" evidence="13">
    <location>
        <begin position="403"/>
        <end position="660"/>
    </location>
</feature>
<feature type="compositionally biased region" description="Polar residues" evidence="11">
    <location>
        <begin position="454"/>
        <end position="465"/>
    </location>
</feature>
<dbReference type="SMART" id="SM00304">
    <property type="entry name" value="HAMP"/>
    <property type="match status" value="1"/>
</dbReference>
<keyword evidence="5 12" id="KW-0812">Transmembrane</keyword>
<keyword evidence="2" id="KW-1003">Cell membrane</keyword>
<organism evidence="15 16">
    <name type="scientific">Oceanobacillus indicireducens</name>
    <dbReference type="NCBI Taxonomy" id="1004261"/>
    <lineage>
        <taxon>Bacteria</taxon>
        <taxon>Bacillati</taxon>
        <taxon>Bacillota</taxon>
        <taxon>Bacilli</taxon>
        <taxon>Bacillales</taxon>
        <taxon>Bacillaceae</taxon>
        <taxon>Oceanobacillus</taxon>
    </lineage>
</organism>
<evidence type="ECO:0000256" key="5">
    <source>
        <dbReference type="ARBA" id="ARBA00022692"/>
    </source>
</evidence>
<dbReference type="GO" id="GO:0007165">
    <property type="term" value="P:signal transduction"/>
    <property type="evidence" value="ECO:0007669"/>
    <property type="project" value="UniProtKB-KW"/>
</dbReference>
<evidence type="ECO:0000256" key="11">
    <source>
        <dbReference type="SAM" id="MobiDB-lite"/>
    </source>
</evidence>
<feature type="transmembrane region" description="Helical" evidence="12">
    <location>
        <begin position="23"/>
        <end position="42"/>
    </location>
</feature>
<dbReference type="PANTHER" id="PTHR32089">
    <property type="entry name" value="METHYL-ACCEPTING CHEMOTAXIS PROTEIN MCPB"/>
    <property type="match status" value="1"/>
</dbReference>
<keyword evidence="7 12" id="KW-0472">Membrane</keyword>
<dbReference type="InterPro" id="IPR004089">
    <property type="entry name" value="MCPsignal_dom"/>
</dbReference>
<dbReference type="PROSITE" id="PS50111">
    <property type="entry name" value="CHEMOTAXIS_TRANSDUC_2"/>
    <property type="match status" value="1"/>
</dbReference>
<evidence type="ECO:0000256" key="9">
    <source>
        <dbReference type="ARBA" id="ARBA00029447"/>
    </source>
</evidence>
<evidence type="ECO:0000259" key="13">
    <source>
        <dbReference type="PROSITE" id="PS50111"/>
    </source>
</evidence>
<evidence type="ECO:0000256" key="2">
    <source>
        <dbReference type="ARBA" id="ARBA00022475"/>
    </source>
</evidence>
<accession>A0A918CZF9</accession>
<evidence type="ECO:0000256" key="4">
    <source>
        <dbReference type="ARBA" id="ARBA00022500"/>
    </source>
</evidence>
<reference evidence="15" key="2">
    <citation type="submission" date="2020-09" db="EMBL/GenBank/DDBJ databases">
        <authorList>
            <person name="Sun Q."/>
            <person name="Ohkuma M."/>
        </authorList>
    </citation>
    <scope>NUCLEOTIDE SEQUENCE</scope>
    <source>
        <strain evidence="15">JCM 17251</strain>
    </source>
</reference>
<comment type="subcellular location">
    <subcellularLocation>
        <location evidence="1">Cell membrane</location>
        <topology evidence="1">Multi-pass membrane protein</topology>
    </subcellularLocation>
</comment>
<dbReference type="CDD" id="cd11386">
    <property type="entry name" value="MCP_signal"/>
    <property type="match status" value="1"/>
</dbReference>
<evidence type="ECO:0000256" key="10">
    <source>
        <dbReference type="PROSITE-ProRule" id="PRU00284"/>
    </source>
</evidence>
<reference evidence="15" key="1">
    <citation type="journal article" date="2014" name="Int. J. Syst. Evol. Microbiol.">
        <title>Complete genome sequence of Corynebacterium casei LMG S-19264T (=DSM 44701T), isolated from a smear-ripened cheese.</title>
        <authorList>
            <consortium name="US DOE Joint Genome Institute (JGI-PGF)"/>
            <person name="Walter F."/>
            <person name="Albersmeier A."/>
            <person name="Kalinowski J."/>
            <person name="Ruckert C."/>
        </authorList>
    </citation>
    <scope>NUCLEOTIDE SEQUENCE</scope>
    <source>
        <strain evidence="15">JCM 17251</strain>
    </source>
</reference>
<dbReference type="RefSeq" id="WP_229782545.1">
    <property type="nucleotide sequence ID" value="NZ_BMOS01000003.1"/>
</dbReference>
<dbReference type="AlphaFoldDB" id="A0A918CZF9"/>
<dbReference type="CDD" id="cd12913">
    <property type="entry name" value="PDC1_MCP_like"/>
    <property type="match status" value="1"/>
</dbReference>
<dbReference type="GO" id="GO:0006935">
    <property type="term" value="P:chemotaxis"/>
    <property type="evidence" value="ECO:0007669"/>
    <property type="project" value="UniProtKB-KW"/>
</dbReference>
<dbReference type="Pfam" id="PF00015">
    <property type="entry name" value="MCPsignal"/>
    <property type="match status" value="1"/>
</dbReference>
<dbReference type="Gene3D" id="1.10.287.950">
    <property type="entry name" value="Methyl-accepting chemotaxis protein"/>
    <property type="match status" value="1"/>
</dbReference>
<dbReference type="PANTHER" id="PTHR32089:SF114">
    <property type="entry name" value="METHYL-ACCEPTING CHEMOTAXIS PROTEIN MCPB"/>
    <property type="match status" value="1"/>
</dbReference>
<evidence type="ECO:0000256" key="6">
    <source>
        <dbReference type="ARBA" id="ARBA00022989"/>
    </source>
</evidence>
<evidence type="ECO:0000256" key="3">
    <source>
        <dbReference type="ARBA" id="ARBA00022481"/>
    </source>
</evidence>
<dbReference type="InterPro" id="IPR029151">
    <property type="entry name" value="Sensor-like_sf"/>
</dbReference>
<keyword evidence="6 12" id="KW-1133">Transmembrane helix</keyword>
<protein>
    <submittedName>
        <fullName evidence="15">Methyl-accepting chemotaxis protein</fullName>
    </submittedName>
</protein>
<keyword evidence="16" id="KW-1185">Reference proteome</keyword>
<keyword evidence="8 10" id="KW-0807">Transducer</keyword>
<name>A0A918CZF9_9BACI</name>
<dbReference type="GO" id="GO:0005886">
    <property type="term" value="C:plasma membrane"/>
    <property type="evidence" value="ECO:0007669"/>
    <property type="project" value="UniProtKB-SubCell"/>
</dbReference>
<dbReference type="InterPro" id="IPR003660">
    <property type="entry name" value="HAMP_dom"/>
</dbReference>
<dbReference type="SUPFAM" id="SSF58104">
    <property type="entry name" value="Methyl-accepting chemotaxis protein (MCP) signaling domain"/>
    <property type="match status" value="1"/>
</dbReference>
<evidence type="ECO:0000313" key="15">
    <source>
        <dbReference type="EMBL" id="GGN52118.1"/>
    </source>
</evidence>
<dbReference type="SUPFAM" id="SSF103190">
    <property type="entry name" value="Sensory domain-like"/>
    <property type="match status" value="1"/>
</dbReference>
<dbReference type="Pfam" id="PF02743">
    <property type="entry name" value="dCache_1"/>
    <property type="match status" value="1"/>
</dbReference>
<evidence type="ECO:0000256" key="12">
    <source>
        <dbReference type="SAM" id="Phobius"/>
    </source>
</evidence>